<dbReference type="Proteomes" id="UP000474104">
    <property type="component" value="Unassembled WGS sequence"/>
</dbReference>
<name>A0A9X5C716_9FIRM</name>
<accession>A0A9X5C716</accession>
<dbReference type="OrthoDB" id="9858869at2"/>
<reference evidence="2 3" key="1">
    <citation type="submission" date="2019-07" db="EMBL/GenBank/DDBJ databases">
        <title>Draft genome sequences of 15 bacterial species constituting the stable defined intestinal microbiota of the GM15 gnotobiotic mouse model.</title>
        <authorList>
            <person name="Elie C."/>
            <person name="Mathieu A."/>
            <person name="Saliou A."/>
            <person name="Darnaud M."/>
            <person name="Leulier F."/>
            <person name="Tamellini A."/>
        </authorList>
    </citation>
    <scope>NUCLEOTIDE SEQUENCE [LARGE SCALE GENOMIC DNA]</scope>
    <source>
        <strain evidence="3">ASF 502</strain>
    </source>
</reference>
<proteinExistence type="predicted"/>
<dbReference type="RefSeq" id="WP_004073834.1">
    <property type="nucleotide sequence ID" value="NZ_CASCYM010000012.1"/>
</dbReference>
<evidence type="ECO:0000313" key="2">
    <source>
        <dbReference type="EMBL" id="NDO69255.1"/>
    </source>
</evidence>
<comment type="caution">
    <text evidence="2">The sequence shown here is derived from an EMBL/GenBank/DDBJ whole genome shotgun (WGS) entry which is preliminary data.</text>
</comment>
<dbReference type="EMBL" id="VIRB01000067">
    <property type="protein sequence ID" value="NDO69255.1"/>
    <property type="molecule type" value="Genomic_DNA"/>
</dbReference>
<dbReference type="InterPro" id="IPR005094">
    <property type="entry name" value="Endonuclease_MobA/VirD2"/>
</dbReference>
<sequence>MAIFKIAAGENGKATVYRTEKDLRNLLFYSYNHSSFRIMKNLYLIGTEGAIECIYHQMLYLQWRRVKSLNTRALHYILSFDTLRWEKDVDQKTMTDIMSFLNEYLFVEYQHMLFLHLDKQSHYHIHMIVNPVNINTLHLCRETWKSIGWQIADLFNYMYNIPLQSFTYRDYYGRMKCGNETGIDLYKDKWVKALGIENRIPFLKE</sequence>
<gene>
    <name evidence="2" type="ORF">FMM80_11405</name>
</gene>
<protein>
    <recommendedName>
        <fullName evidence="1">MobA/VirD2-like nuclease domain-containing protein</fullName>
    </recommendedName>
</protein>
<evidence type="ECO:0000259" key="1">
    <source>
        <dbReference type="Pfam" id="PF03432"/>
    </source>
</evidence>
<organism evidence="2 3">
    <name type="scientific">Schaedlerella arabinosiphila</name>
    <dbReference type="NCBI Taxonomy" id="2044587"/>
    <lineage>
        <taxon>Bacteria</taxon>
        <taxon>Bacillati</taxon>
        <taxon>Bacillota</taxon>
        <taxon>Clostridia</taxon>
        <taxon>Lachnospirales</taxon>
        <taxon>Lachnospiraceae</taxon>
        <taxon>Schaedlerella</taxon>
    </lineage>
</organism>
<evidence type="ECO:0000313" key="3">
    <source>
        <dbReference type="Proteomes" id="UP000474104"/>
    </source>
</evidence>
<dbReference type="Pfam" id="PF03432">
    <property type="entry name" value="Relaxase"/>
    <property type="match status" value="1"/>
</dbReference>
<feature type="domain" description="MobA/VirD2-like nuclease" evidence="1">
    <location>
        <begin position="50"/>
        <end position="144"/>
    </location>
</feature>
<dbReference type="AlphaFoldDB" id="A0A9X5C716"/>